<protein>
    <submittedName>
        <fullName evidence="1">Uncharacterized protein</fullName>
    </submittedName>
</protein>
<reference evidence="1" key="2">
    <citation type="submission" date="2020-05" db="EMBL/GenBank/DDBJ databases">
        <authorList>
            <person name="Kim H.-S."/>
            <person name="Proctor R.H."/>
            <person name="Brown D.W."/>
        </authorList>
    </citation>
    <scope>NUCLEOTIDE SEQUENCE</scope>
    <source>
        <strain evidence="1">NRRL 20472</strain>
    </source>
</reference>
<dbReference type="EMBL" id="JABEXW010000188">
    <property type="protein sequence ID" value="KAF4968736.1"/>
    <property type="molecule type" value="Genomic_DNA"/>
</dbReference>
<dbReference type="Proteomes" id="UP000622797">
    <property type="component" value="Unassembled WGS sequence"/>
</dbReference>
<accession>A0A8H4U2R9</accession>
<comment type="caution">
    <text evidence="1">The sequence shown here is derived from an EMBL/GenBank/DDBJ whole genome shotgun (WGS) entry which is preliminary data.</text>
</comment>
<reference evidence="1" key="1">
    <citation type="journal article" date="2020" name="BMC Genomics">
        <title>Correction to: Identification and distribution of gene clusters required for synthesis of sphingolipid metabolism inhibitors in diverse species of the filamentous fungus Fusarium.</title>
        <authorList>
            <person name="Kim H.S."/>
            <person name="Lohmar J.M."/>
            <person name="Busman M."/>
            <person name="Brown D.W."/>
            <person name="Naumann T.A."/>
            <person name="Divon H.H."/>
            <person name="Lysoe E."/>
            <person name="Uhlig S."/>
            <person name="Proctor R.H."/>
        </authorList>
    </citation>
    <scope>NUCLEOTIDE SEQUENCE</scope>
    <source>
        <strain evidence="1">NRRL 20472</strain>
    </source>
</reference>
<dbReference type="AlphaFoldDB" id="A0A8H4U2R9"/>
<gene>
    <name evidence="1" type="ORF">FSARC_3919</name>
</gene>
<sequence length="241" mass="27251">MTVDPGKIRDIPSRPNGIWPSEDVIKVKDSVILTLQSFHLAGRLDSDIKNLNVTYYNGYTPMLSESAENWQSAEQISFSPQVDKMMLLLTLFALRRGRFSIDSRVPDIASTIANEQNPNPKEGWISLLLQPVEKTLHISSLKGRANDVLKEPASDAQVRTVKESEVGEKDEKIFSFINREKVVTIQPSILKVIAAAMTDSDLARYWNALRNTLGDWAADRFIENVTSITFHNNKNCFNEIW</sequence>
<evidence type="ECO:0000313" key="2">
    <source>
        <dbReference type="Proteomes" id="UP000622797"/>
    </source>
</evidence>
<name>A0A8H4U2R9_9HYPO</name>
<organism evidence="1 2">
    <name type="scientific">Fusarium sarcochroum</name>
    <dbReference type="NCBI Taxonomy" id="1208366"/>
    <lineage>
        <taxon>Eukaryota</taxon>
        <taxon>Fungi</taxon>
        <taxon>Dikarya</taxon>
        <taxon>Ascomycota</taxon>
        <taxon>Pezizomycotina</taxon>
        <taxon>Sordariomycetes</taxon>
        <taxon>Hypocreomycetidae</taxon>
        <taxon>Hypocreales</taxon>
        <taxon>Nectriaceae</taxon>
        <taxon>Fusarium</taxon>
        <taxon>Fusarium lateritium species complex</taxon>
    </lineage>
</organism>
<keyword evidence="2" id="KW-1185">Reference proteome</keyword>
<proteinExistence type="predicted"/>
<evidence type="ECO:0000313" key="1">
    <source>
        <dbReference type="EMBL" id="KAF4968736.1"/>
    </source>
</evidence>